<dbReference type="GO" id="GO:0006886">
    <property type="term" value="P:intracellular protein transport"/>
    <property type="evidence" value="ECO:0007669"/>
    <property type="project" value="InterPro"/>
</dbReference>
<dbReference type="EMBL" id="OU963869">
    <property type="protein sequence ID" value="CAH0394015.1"/>
    <property type="molecule type" value="Genomic_DNA"/>
</dbReference>
<dbReference type="Gene3D" id="1.20.5.110">
    <property type="match status" value="1"/>
</dbReference>
<evidence type="ECO:0000256" key="6">
    <source>
        <dbReference type="ARBA" id="ARBA00023136"/>
    </source>
</evidence>
<evidence type="ECO:0000259" key="8">
    <source>
        <dbReference type="PROSITE" id="PS50192"/>
    </source>
</evidence>
<organism evidence="9 10">
    <name type="scientific">Bemisia tabaci</name>
    <name type="common">Sweetpotato whitefly</name>
    <name type="synonym">Aleurodes tabaci</name>
    <dbReference type="NCBI Taxonomy" id="7038"/>
    <lineage>
        <taxon>Eukaryota</taxon>
        <taxon>Metazoa</taxon>
        <taxon>Ecdysozoa</taxon>
        <taxon>Arthropoda</taxon>
        <taxon>Hexapoda</taxon>
        <taxon>Insecta</taxon>
        <taxon>Pterygota</taxon>
        <taxon>Neoptera</taxon>
        <taxon>Paraneoptera</taxon>
        <taxon>Hemiptera</taxon>
        <taxon>Sternorrhyncha</taxon>
        <taxon>Aleyrodoidea</taxon>
        <taxon>Aleyrodidae</taxon>
        <taxon>Aleyrodinae</taxon>
        <taxon>Bemisia</taxon>
    </lineage>
</organism>
<evidence type="ECO:0000256" key="5">
    <source>
        <dbReference type="ARBA" id="ARBA00022989"/>
    </source>
</evidence>
<keyword evidence="4" id="KW-0813">Transport</keyword>
<name>A0A9P0ALA9_BEMTA</name>
<dbReference type="GO" id="GO:0031629">
    <property type="term" value="P:synaptic vesicle fusion to presynaptic active zone membrane"/>
    <property type="evidence" value="ECO:0007669"/>
    <property type="project" value="TreeGrafter"/>
</dbReference>
<dbReference type="SMART" id="SM00397">
    <property type="entry name" value="t_SNARE"/>
    <property type="match status" value="1"/>
</dbReference>
<evidence type="ECO:0000256" key="1">
    <source>
        <dbReference type="ARBA" id="ARBA00004211"/>
    </source>
</evidence>
<keyword evidence="4" id="KW-0532">Neurotransmitter transport</keyword>
<keyword evidence="6" id="KW-0472">Membrane</keyword>
<dbReference type="InterPro" id="IPR045242">
    <property type="entry name" value="Syntaxin"/>
</dbReference>
<proteinExistence type="inferred from homology"/>
<evidence type="ECO:0000313" key="9">
    <source>
        <dbReference type="EMBL" id="CAH0394015.1"/>
    </source>
</evidence>
<comment type="similarity">
    <text evidence="2 7">Belongs to the syntaxin family.</text>
</comment>
<dbReference type="InterPro" id="IPR010989">
    <property type="entry name" value="SNARE"/>
</dbReference>
<dbReference type="CDD" id="cd15848">
    <property type="entry name" value="SNARE_syntaxin1-like"/>
    <property type="match status" value="1"/>
</dbReference>
<dbReference type="PANTHER" id="PTHR19957">
    <property type="entry name" value="SYNTAXIN"/>
    <property type="match status" value="1"/>
</dbReference>
<evidence type="ECO:0000256" key="7">
    <source>
        <dbReference type="RuleBase" id="RU003858"/>
    </source>
</evidence>
<dbReference type="GO" id="GO:0000149">
    <property type="term" value="F:SNARE binding"/>
    <property type="evidence" value="ECO:0007669"/>
    <property type="project" value="TreeGrafter"/>
</dbReference>
<dbReference type="SMART" id="SM00503">
    <property type="entry name" value="SynN"/>
    <property type="match status" value="1"/>
</dbReference>
<dbReference type="CDD" id="cd00179">
    <property type="entry name" value="SynN"/>
    <property type="match status" value="1"/>
</dbReference>
<protein>
    <recommendedName>
        <fullName evidence="8">t-SNARE coiled-coil homology domain-containing protein</fullName>
    </recommendedName>
</protein>
<dbReference type="PANTHER" id="PTHR19957:SF307">
    <property type="entry name" value="PROTEIN SSO1-RELATED"/>
    <property type="match status" value="1"/>
</dbReference>
<dbReference type="InterPro" id="IPR006012">
    <property type="entry name" value="Syntaxin/epimorphin_CS"/>
</dbReference>
<dbReference type="GO" id="GO:0005484">
    <property type="term" value="F:SNAP receptor activity"/>
    <property type="evidence" value="ECO:0007669"/>
    <property type="project" value="InterPro"/>
</dbReference>
<comment type="subcellular location">
    <subcellularLocation>
        <location evidence="1">Membrane</location>
        <topology evidence="1">Single-pass type IV membrane protein</topology>
    </subcellularLocation>
</comment>
<evidence type="ECO:0000256" key="3">
    <source>
        <dbReference type="ARBA" id="ARBA00022692"/>
    </source>
</evidence>
<evidence type="ECO:0000256" key="4">
    <source>
        <dbReference type="ARBA" id="ARBA00022775"/>
    </source>
</evidence>
<dbReference type="PROSITE" id="PS00914">
    <property type="entry name" value="SYNTAXIN"/>
    <property type="match status" value="1"/>
</dbReference>
<keyword evidence="5" id="KW-1133">Transmembrane helix</keyword>
<keyword evidence="10" id="KW-1185">Reference proteome</keyword>
<dbReference type="InterPro" id="IPR000727">
    <property type="entry name" value="T_SNARE_dom"/>
</dbReference>
<dbReference type="GO" id="GO:0031201">
    <property type="term" value="C:SNARE complex"/>
    <property type="evidence" value="ECO:0007669"/>
    <property type="project" value="TreeGrafter"/>
</dbReference>
<dbReference type="Pfam" id="PF00804">
    <property type="entry name" value="Syntaxin"/>
    <property type="match status" value="1"/>
</dbReference>
<dbReference type="Proteomes" id="UP001152759">
    <property type="component" value="Chromosome 8"/>
</dbReference>
<feature type="domain" description="T-SNARE coiled-coil homology" evidence="8">
    <location>
        <begin position="210"/>
        <end position="272"/>
    </location>
</feature>
<dbReference type="SUPFAM" id="SSF47661">
    <property type="entry name" value="t-snare proteins"/>
    <property type="match status" value="1"/>
</dbReference>
<dbReference type="AlphaFoldDB" id="A0A9P0ALA9"/>
<dbReference type="Gene3D" id="1.20.58.70">
    <property type="match status" value="1"/>
</dbReference>
<dbReference type="GO" id="GO:0048278">
    <property type="term" value="P:vesicle docking"/>
    <property type="evidence" value="ECO:0007669"/>
    <property type="project" value="TreeGrafter"/>
</dbReference>
<keyword evidence="3" id="KW-0812">Transmembrane</keyword>
<reference evidence="9" key="1">
    <citation type="submission" date="2021-12" db="EMBL/GenBank/DDBJ databases">
        <authorList>
            <person name="King R."/>
        </authorList>
    </citation>
    <scope>NUCLEOTIDE SEQUENCE</scope>
</reference>
<dbReference type="InterPro" id="IPR006011">
    <property type="entry name" value="Syntaxin_N"/>
</dbReference>
<gene>
    <name evidence="9" type="ORF">BEMITA_LOCUS12361</name>
</gene>
<accession>A0A9P0ALA9</accession>
<dbReference type="GO" id="GO:0048787">
    <property type="term" value="C:presynaptic active zone membrane"/>
    <property type="evidence" value="ECO:0007669"/>
    <property type="project" value="TreeGrafter"/>
</dbReference>
<dbReference type="GO" id="GO:0008021">
    <property type="term" value="C:synaptic vesicle"/>
    <property type="evidence" value="ECO:0007669"/>
    <property type="project" value="TreeGrafter"/>
</dbReference>
<evidence type="ECO:0000256" key="2">
    <source>
        <dbReference type="ARBA" id="ARBA00009063"/>
    </source>
</evidence>
<dbReference type="PROSITE" id="PS50192">
    <property type="entry name" value="T_SNARE"/>
    <property type="match status" value="1"/>
</dbReference>
<evidence type="ECO:0000313" key="10">
    <source>
        <dbReference type="Proteomes" id="UP001152759"/>
    </source>
</evidence>
<sequence>MTKDRLKAIQAVLRDEDPYYDTTLEYGMVNVALDMEDEEAGYMEHFFREVEESRSLIRNMEEHVKIMRSLHSQLLSSPRQDERLKLELDARTETVKHIAKKVQHRLKQLERGIRQEEEDLEPGSRIPAGLRIRKTQHATTLHLFVKAITDFNAEQVDYKEKCEERIQRVVSIAKAEISDEKLEELLEKGNYGSIFNGDIITETLEARRALEDVQIRHEELLKLEKSIQELRDLFVEMALLVEQQGDIINSIEHHVLGAAEAVETARVQTKKAIVYKEKARFVSFCFFFFNSSSLTIFGRELEKCRVKKLGFSLMMNLILTFSSSSKMYQEPGGHHWCAEFFLSNGLHFAIRNYNFWLNLETPYVQ</sequence>